<evidence type="ECO:0000256" key="8">
    <source>
        <dbReference type="SAM" id="MobiDB-lite"/>
    </source>
</evidence>
<evidence type="ECO:0000256" key="7">
    <source>
        <dbReference type="ARBA" id="ARBA00023136"/>
    </source>
</evidence>
<name>A0A834XI27_APHGI</name>
<evidence type="ECO:0000256" key="5">
    <source>
        <dbReference type="ARBA" id="ARBA00022824"/>
    </source>
</evidence>
<dbReference type="Proteomes" id="UP000639338">
    <property type="component" value="Unassembled WGS sequence"/>
</dbReference>
<gene>
    <name evidence="11" type="ORF">HCN44_004371</name>
    <name evidence="10" type="ORF">HCN44_010860</name>
</gene>
<keyword evidence="7 9" id="KW-0472">Membrane</keyword>
<feature type="compositionally biased region" description="Basic residues" evidence="8">
    <location>
        <begin position="161"/>
        <end position="174"/>
    </location>
</feature>
<evidence type="ECO:0000256" key="6">
    <source>
        <dbReference type="ARBA" id="ARBA00022989"/>
    </source>
</evidence>
<keyword evidence="5" id="KW-0256">Endoplasmic reticulum</keyword>
<protein>
    <recommendedName>
        <fullName evidence="3">Transmembrane protein 208</fullName>
    </recommendedName>
</protein>
<proteinExistence type="inferred from homology"/>
<feature type="transmembrane region" description="Helical" evidence="9">
    <location>
        <begin position="122"/>
        <end position="139"/>
    </location>
</feature>
<evidence type="ECO:0000256" key="2">
    <source>
        <dbReference type="ARBA" id="ARBA00009950"/>
    </source>
</evidence>
<evidence type="ECO:0000313" key="11">
    <source>
        <dbReference type="EMBL" id="KAF7994899.1"/>
    </source>
</evidence>
<comment type="similarity">
    <text evidence="2">Belongs to the TMEM208 family.</text>
</comment>
<dbReference type="Pfam" id="PF05620">
    <property type="entry name" value="TMEM208_SND2"/>
    <property type="match status" value="1"/>
</dbReference>
<dbReference type="GO" id="GO:0005773">
    <property type="term" value="C:vacuole"/>
    <property type="evidence" value="ECO:0007669"/>
    <property type="project" value="GOC"/>
</dbReference>
<comment type="subcellular location">
    <subcellularLocation>
        <location evidence="1">Endoplasmic reticulum membrane</location>
        <topology evidence="1">Multi-pass membrane protein</topology>
    </subcellularLocation>
</comment>
<accession>A0A834XI27</accession>
<keyword evidence="6 9" id="KW-1133">Transmembrane helix</keyword>
<feature type="transmembrane region" description="Helical" evidence="9">
    <location>
        <begin position="28"/>
        <end position="48"/>
    </location>
</feature>
<dbReference type="GO" id="GO:0006624">
    <property type="term" value="P:vacuolar protein processing"/>
    <property type="evidence" value="ECO:0007669"/>
    <property type="project" value="TreeGrafter"/>
</dbReference>
<evidence type="ECO:0000313" key="10">
    <source>
        <dbReference type="EMBL" id="KAF7987192.1"/>
    </source>
</evidence>
<dbReference type="InterPro" id="IPR008506">
    <property type="entry name" value="SND2/TMEM208"/>
</dbReference>
<dbReference type="GO" id="GO:0005789">
    <property type="term" value="C:endoplasmic reticulum membrane"/>
    <property type="evidence" value="ECO:0007669"/>
    <property type="project" value="UniProtKB-SubCell"/>
</dbReference>
<dbReference type="AlphaFoldDB" id="A0A834XI27"/>
<evidence type="ECO:0000256" key="1">
    <source>
        <dbReference type="ARBA" id="ARBA00004477"/>
    </source>
</evidence>
<dbReference type="PANTHER" id="PTHR13505:SF7">
    <property type="entry name" value="TRANSMEMBRANE PROTEIN 208"/>
    <property type="match status" value="1"/>
</dbReference>
<evidence type="ECO:0000313" key="12">
    <source>
        <dbReference type="Proteomes" id="UP000639338"/>
    </source>
</evidence>
<dbReference type="OrthoDB" id="10012212at2759"/>
<feature type="transmembrane region" description="Helical" evidence="9">
    <location>
        <begin position="55"/>
        <end position="76"/>
    </location>
</feature>
<dbReference type="EMBL" id="JACMRX010000002">
    <property type="protein sequence ID" value="KAF7994899.1"/>
    <property type="molecule type" value="Genomic_DNA"/>
</dbReference>
<evidence type="ECO:0000256" key="3">
    <source>
        <dbReference type="ARBA" id="ARBA00015033"/>
    </source>
</evidence>
<evidence type="ECO:0000256" key="4">
    <source>
        <dbReference type="ARBA" id="ARBA00022692"/>
    </source>
</evidence>
<reference evidence="10 12" key="1">
    <citation type="submission" date="2020-08" db="EMBL/GenBank/DDBJ databases">
        <title>Aphidius gifuensis genome sequencing and assembly.</title>
        <authorList>
            <person name="Du Z."/>
        </authorList>
    </citation>
    <scope>NUCLEOTIDE SEQUENCE [LARGE SCALE GENOMIC DNA]</scope>
    <source>
        <strain evidence="10">YNYX2018</strain>
        <tissue evidence="10">Adults</tissue>
    </source>
</reference>
<comment type="caution">
    <text evidence="10">The sequence shown here is derived from an EMBL/GenBank/DDBJ whole genome shotgun (WGS) entry which is preliminary data.</text>
</comment>
<evidence type="ECO:0000256" key="9">
    <source>
        <dbReference type="SAM" id="Phobius"/>
    </source>
</evidence>
<keyword evidence="12" id="KW-1185">Reference proteome</keyword>
<dbReference type="PANTHER" id="PTHR13505">
    <property type="entry name" value="TRANSMEMBRANE PROTEIN 208"/>
    <property type="match status" value="1"/>
</dbReference>
<organism evidence="10 12">
    <name type="scientific">Aphidius gifuensis</name>
    <name type="common">Parasitoid wasp</name>
    <dbReference type="NCBI Taxonomy" id="684658"/>
    <lineage>
        <taxon>Eukaryota</taxon>
        <taxon>Metazoa</taxon>
        <taxon>Ecdysozoa</taxon>
        <taxon>Arthropoda</taxon>
        <taxon>Hexapoda</taxon>
        <taxon>Insecta</taxon>
        <taxon>Pterygota</taxon>
        <taxon>Neoptera</taxon>
        <taxon>Endopterygota</taxon>
        <taxon>Hymenoptera</taxon>
        <taxon>Apocrita</taxon>
        <taxon>Ichneumonoidea</taxon>
        <taxon>Braconidae</taxon>
        <taxon>Aphidiinae</taxon>
        <taxon>Aphidius</taxon>
    </lineage>
</organism>
<keyword evidence="4 9" id="KW-0812">Transmembrane</keyword>
<sequence>MAPPTKSTKVGTKGSKQIVEENVSTLSFYRNMVFAAVGIYLTVMMVFFEFTTLTITLTIITAIVYVACYQFMVYMAKTQYSETGQLSNSGVDLNMEGGIAEHIKDLIILTSASQVLSLTSNYFWLLLLLAPVQALWMLWSKAIKPWLSSGSEEQQPEMTEKKHRKLERKLARRM</sequence>
<dbReference type="EMBL" id="JACMRX010000009">
    <property type="protein sequence ID" value="KAF7987192.1"/>
    <property type="molecule type" value="Genomic_DNA"/>
</dbReference>
<feature type="region of interest" description="Disordered" evidence="8">
    <location>
        <begin position="153"/>
        <end position="174"/>
    </location>
</feature>